<dbReference type="Proteomes" id="UP000253975">
    <property type="component" value="Unassembled WGS sequence"/>
</dbReference>
<name>A0A369L5C7_9ACTN</name>
<reference evidence="2 3" key="1">
    <citation type="journal article" date="2018" name="Elife">
        <title>Discovery and characterization of a prevalent human gut bacterial enzyme sufficient for the inactivation of a family of plant toxins.</title>
        <authorList>
            <person name="Koppel N."/>
            <person name="Bisanz J.E."/>
            <person name="Pandelia M.E."/>
            <person name="Turnbaugh P.J."/>
            <person name="Balskus E.P."/>
        </authorList>
    </citation>
    <scope>NUCLEOTIDE SEQUENCE [LARGE SCALE GENOMIC DNA]</scope>
    <source>
        <strain evidence="2 3">OB21 GAM31</strain>
    </source>
</reference>
<gene>
    <name evidence="2" type="ORF">C1881_10190</name>
</gene>
<dbReference type="InterPro" id="IPR001173">
    <property type="entry name" value="Glyco_trans_2-like"/>
</dbReference>
<dbReference type="InterPro" id="IPR029044">
    <property type="entry name" value="Nucleotide-diphossugar_trans"/>
</dbReference>
<dbReference type="EMBL" id="PPTO01000027">
    <property type="protein sequence ID" value="RDB54700.1"/>
    <property type="molecule type" value="Genomic_DNA"/>
</dbReference>
<proteinExistence type="predicted"/>
<dbReference type="RefSeq" id="WP_114616411.1">
    <property type="nucleotide sequence ID" value="NZ_PPTO01000027.1"/>
</dbReference>
<dbReference type="PANTHER" id="PTHR43685:SF2">
    <property type="entry name" value="GLYCOSYLTRANSFERASE 2-LIKE DOMAIN-CONTAINING PROTEIN"/>
    <property type="match status" value="1"/>
</dbReference>
<dbReference type="PANTHER" id="PTHR43685">
    <property type="entry name" value="GLYCOSYLTRANSFERASE"/>
    <property type="match status" value="1"/>
</dbReference>
<evidence type="ECO:0000313" key="2">
    <source>
        <dbReference type="EMBL" id="RDB54700.1"/>
    </source>
</evidence>
<dbReference type="InterPro" id="IPR050834">
    <property type="entry name" value="Glycosyltransf_2"/>
</dbReference>
<dbReference type="CDD" id="cd00761">
    <property type="entry name" value="Glyco_tranf_GTA_type"/>
    <property type="match status" value="1"/>
</dbReference>
<evidence type="ECO:0000259" key="1">
    <source>
        <dbReference type="Pfam" id="PF00535"/>
    </source>
</evidence>
<comment type="caution">
    <text evidence="2">The sequence shown here is derived from an EMBL/GenBank/DDBJ whole genome shotgun (WGS) entry which is preliminary data.</text>
</comment>
<protein>
    <recommendedName>
        <fullName evidence="1">Glycosyltransferase 2-like domain-containing protein</fullName>
    </recommendedName>
</protein>
<accession>A0A369L5C7</accession>
<sequence>MQPKLKESPIVSVIVPTYKRADRLETALRSIKEQTYQNLEILVVNDNVPGSDWDCSTVKALEGFDDPRLKVVHTAGQTGGGAARNYACHHALGEYLAFLDDDDEFLPDKVETQLAFMLEHSLDMCWQDVSWYDEAGKLVEHRRLDHCKDFSQQGLLRAHLLTPISPTSIYMLKKSLFDRTEGFGEVATGQDWWLMLRCIEAGARMGYMPEVHVRQYLHSGERLSLGKNKVDGEVARHEVVRSYYPRLSKRDVRYIEFRHNAVLAFAMKRSHQLGRALLYAFRAIAASPVACFLETMKFFGKAKS</sequence>
<dbReference type="Gene3D" id="3.90.550.10">
    <property type="entry name" value="Spore Coat Polysaccharide Biosynthesis Protein SpsA, Chain A"/>
    <property type="match status" value="1"/>
</dbReference>
<dbReference type="SUPFAM" id="SSF53448">
    <property type="entry name" value="Nucleotide-diphospho-sugar transferases"/>
    <property type="match status" value="1"/>
</dbReference>
<organism evidence="2 3">
    <name type="scientific">Slackia isoflavoniconvertens</name>
    <dbReference type="NCBI Taxonomy" id="572010"/>
    <lineage>
        <taxon>Bacteria</taxon>
        <taxon>Bacillati</taxon>
        <taxon>Actinomycetota</taxon>
        <taxon>Coriobacteriia</taxon>
        <taxon>Eggerthellales</taxon>
        <taxon>Eggerthellaceae</taxon>
        <taxon>Slackia</taxon>
    </lineage>
</organism>
<dbReference type="Pfam" id="PF00535">
    <property type="entry name" value="Glycos_transf_2"/>
    <property type="match status" value="1"/>
</dbReference>
<evidence type="ECO:0000313" key="3">
    <source>
        <dbReference type="Proteomes" id="UP000253975"/>
    </source>
</evidence>
<feature type="domain" description="Glycosyltransferase 2-like" evidence="1">
    <location>
        <begin position="12"/>
        <end position="170"/>
    </location>
</feature>
<dbReference type="AlphaFoldDB" id="A0A369L5C7"/>